<dbReference type="InterPro" id="IPR017871">
    <property type="entry name" value="ABC_transporter-like_CS"/>
</dbReference>
<dbReference type="SMART" id="SM00382">
    <property type="entry name" value="AAA"/>
    <property type="match status" value="1"/>
</dbReference>
<evidence type="ECO:0000259" key="5">
    <source>
        <dbReference type="PROSITE" id="PS50893"/>
    </source>
</evidence>
<dbReference type="PROSITE" id="PS50893">
    <property type="entry name" value="ABC_TRANSPORTER_2"/>
    <property type="match status" value="1"/>
</dbReference>
<keyword evidence="4 6" id="KW-0067">ATP-binding</keyword>
<dbReference type="GO" id="GO:0005524">
    <property type="term" value="F:ATP binding"/>
    <property type="evidence" value="ECO:0007669"/>
    <property type="project" value="UniProtKB-KW"/>
</dbReference>
<accession>A0A934X1B9</accession>
<dbReference type="InterPro" id="IPR003593">
    <property type="entry name" value="AAA+_ATPase"/>
</dbReference>
<dbReference type="AlphaFoldDB" id="A0A934X1B9"/>
<comment type="caution">
    <text evidence="6">The sequence shown here is derived from an EMBL/GenBank/DDBJ whole genome shotgun (WGS) entry which is preliminary data.</text>
</comment>
<evidence type="ECO:0000256" key="2">
    <source>
        <dbReference type="ARBA" id="ARBA00022448"/>
    </source>
</evidence>
<name>A0A934X1B9_9BACT</name>
<keyword evidence="2" id="KW-0813">Transport</keyword>
<dbReference type="Gene3D" id="3.40.50.300">
    <property type="entry name" value="P-loop containing nucleotide triphosphate hydrolases"/>
    <property type="match status" value="1"/>
</dbReference>
<evidence type="ECO:0000313" key="7">
    <source>
        <dbReference type="Proteomes" id="UP000611723"/>
    </source>
</evidence>
<dbReference type="Proteomes" id="UP000611723">
    <property type="component" value="Unassembled WGS sequence"/>
</dbReference>
<sequence>MEIIKTESLSKFYGVTPASDNISIHVNEGEIYGFIGLNGAGKTTLIRMLLGMIKPDEGELSLFGKKMNPRFNLWNNVGYLVETPNSYPNLSVVENLKVYYHLRQLNDLSLLESIIQDLKLVKYKNVKAKHLSLGNKQRLGLAKALMHRPQLLILDEPINGLDPEGIVEVRELLKKLARNGSTIFLSSHILGEVSKIANRIGIIRNGKLIKELTNQELSEQLIKKVVVQTTDNTAAIKYLSSNNYAAVINDENEIELNEKKAILQPENLSRILTEAGFPPKQLYLFTEDLEMYFLRNIR</sequence>
<dbReference type="EMBL" id="JAEQBW010000014">
    <property type="protein sequence ID" value="MBK6267158.1"/>
    <property type="molecule type" value="Genomic_DNA"/>
</dbReference>
<dbReference type="InterPro" id="IPR003439">
    <property type="entry name" value="ABC_transporter-like_ATP-bd"/>
</dbReference>
<dbReference type="PANTHER" id="PTHR43335">
    <property type="entry name" value="ABC TRANSPORTER, ATP-BINDING PROTEIN"/>
    <property type="match status" value="1"/>
</dbReference>
<feature type="domain" description="ABC transporter" evidence="5">
    <location>
        <begin position="4"/>
        <end position="230"/>
    </location>
</feature>
<proteinExistence type="inferred from homology"/>
<dbReference type="Pfam" id="PF00005">
    <property type="entry name" value="ABC_tran"/>
    <property type="match status" value="1"/>
</dbReference>
<evidence type="ECO:0000256" key="1">
    <source>
        <dbReference type="ARBA" id="ARBA00005417"/>
    </source>
</evidence>
<dbReference type="RefSeq" id="WP_201432847.1">
    <property type="nucleotide sequence ID" value="NZ_JAEQBW010000014.1"/>
</dbReference>
<dbReference type="SUPFAM" id="SSF52540">
    <property type="entry name" value="P-loop containing nucleoside triphosphate hydrolases"/>
    <property type="match status" value="1"/>
</dbReference>
<evidence type="ECO:0000256" key="3">
    <source>
        <dbReference type="ARBA" id="ARBA00022741"/>
    </source>
</evidence>
<keyword evidence="7" id="KW-1185">Reference proteome</keyword>
<comment type="similarity">
    <text evidence="1">Belongs to the ABC transporter superfamily.</text>
</comment>
<protein>
    <submittedName>
        <fullName evidence="6">ATP-binding cassette domain-containing protein</fullName>
    </submittedName>
</protein>
<dbReference type="InterPro" id="IPR027417">
    <property type="entry name" value="P-loop_NTPase"/>
</dbReference>
<organism evidence="6 7">
    <name type="scientific">Marivirga aurantiaca</name>
    <dbReference type="NCBI Taxonomy" id="2802615"/>
    <lineage>
        <taxon>Bacteria</taxon>
        <taxon>Pseudomonadati</taxon>
        <taxon>Bacteroidota</taxon>
        <taxon>Cytophagia</taxon>
        <taxon>Cytophagales</taxon>
        <taxon>Marivirgaceae</taxon>
        <taxon>Marivirga</taxon>
    </lineage>
</organism>
<evidence type="ECO:0000256" key="4">
    <source>
        <dbReference type="ARBA" id="ARBA00022840"/>
    </source>
</evidence>
<dbReference type="PROSITE" id="PS00211">
    <property type="entry name" value="ABC_TRANSPORTER_1"/>
    <property type="match status" value="1"/>
</dbReference>
<evidence type="ECO:0000313" key="6">
    <source>
        <dbReference type="EMBL" id="MBK6267158.1"/>
    </source>
</evidence>
<dbReference type="GO" id="GO:0016887">
    <property type="term" value="F:ATP hydrolysis activity"/>
    <property type="evidence" value="ECO:0007669"/>
    <property type="project" value="InterPro"/>
</dbReference>
<keyword evidence="3" id="KW-0547">Nucleotide-binding</keyword>
<reference evidence="6" key="1">
    <citation type="submission" date="2021-01" db="EMBL/GenBank/DDBJ databases">
        <title>Marivirga aurantiaca sp. nov., isolated from intertidal surface sediments.</title>
        <authorList>
            <person name="Zhang M."/>
        </authorList>
    </citation>
    <scope>NUCLEOTIDE SEQUENCE</scope>
    <source>
        <strain evidence="6">S37H4</strain>
    </source>
</reference>
<dbReference type="PANTHER" id="PTHR43335:SF4">
    <property type="entry name" value="ABC TRANSPORTER, ATP-BINDING PROTEIN"/>
    <property type="match status" value="1"/>
</dbReference>
<gene>
    <name evidence="6" type="ORF">JKA74_19090</name>
</gene>